<dbReference type="PANTHER" id="PTHR31686">
    <property type="match status" value="1"/>
</dbReference>
<dbReference type="InterPro" id="IPR004695">
    <property type="entry name" value="SLAC1/Mae1/Ssu1/TehA"/>
</dbReference>
<evidence type="ECO:0000256" key="8">
    <source>
        <dbReference type="SAM" id="Phobius"/>
    </source>
</evidence>
<comment type="similarity">
    <text evidence="2">Belongs to the tellurite-resistance/dicarboxylate transporter (TDT) family.</text>
</comment>
<feature type="transmembrane region" description="Helical" evidence="8">
    <location>
        <begin position="35"/>
        <end position="57"/>
    </location>
</feature>
<feature type="transmembrane region" description="Helical" evidence="8">
    <location>
        <begin position="240"/>
        <end position="270"/>
    </location>
</feature>
<evidence type="ECO:0000256" key="2">
    <source>
        <dbReference type="ARBA" id="ARBA00008566"/>
    </source>
</evidence>
<dbReference type="Pfam" id="PF03595">
    <property type="entry name" value="SLAC1"/>
    <property type="match status" value="1"/>
</dbReference>
<gene>
    <name evidence="9" type="ORF">JZ786_13505</name>
</gene>
<dbReference type="CDD" id="cd09319">
    <property type="entry name" value="TDT_like_1"/>
    <property type="match status" value="1"/>
</dbReference>
<evidence type="ECO:0000256" key="3">
    <source>
        <dbReference type="ARBA" id="ARBA00022448"/>
    </source>
</evidence>
<keyword evidence="4" id="KW-1003">Cell membrane</keyword>
<keyword evidence="5 8" id="KW-0812">Transmembrane</keyword>
<organism evidence="9 10">
    <name type="scientific">Alicyclobacillus mengziensis</name>
    <dbReference type="NCBI Taxonomy" id="2931921"/>
    <lineage>
        <taxon>Bacteria</taxon>
        <taxon>Bacillati</taxon>
        <taxon>Bacillota</taxon>
        <taxon>Bacilli</taxon>
        <taxon>Bacillales</taxon>
        <taxon>Alicyclobacillaceae</taxon>
        <taxon>Alicyclobacillus</taxon>
    </lineage>
</organism>
<dbReference type="AlphaFoldDB" id="A0A9X7VW31"/>
<keyword evidence="3" id="KW-0813">Transport</keyword>
<dbReference type="InterPro" id="IPR038665">
    <property type="entry name" value="Voltage-dep_anion_channel_sf"/>
</dbReference>
<dbReference type="Gene3D" id="1.50.10.150">
    <property type="entry name" value="Voltage-dependent anion channel"/>
    <property type="match status" value="1"/>
</dbReference>
<evidence type="ECO:0000313" key="9">
    <source>
        <dbReference type="EMBL" id="QSO45582.1"/>
    </source>
</evidence>
<evidence type="ECO:0000256" key="7">
    <source>
        <dbReference type="ARBA" id="ARBA00023136"/>
    </source>
</evidence>
<comment type="subcellular location">
    <subcellularLocation>
        <location evidence="1">Cell membrane</location>
        <topology evidence="1">Multi-pass membrane protein</topology>
    </subcellularLocation>
</comment>
<feature type="transmembrane region" description="Helical" evidence="8">
    <location>
        <begin position="140"/>
        <end position="163"/>
    </location>
</feature>
<feature type="transmembrane region" description="Helical" evidence="8">
    <location>
        <begin position="175"/>
        <end position="198"/>
    </location>
</feature>
<feature type="transmembrane region" description="Helical" evidence="8">
    <location>
        <begin position="282"/>
        <end position="303"/>
    </location>
</feature>
<feature type="transmembrane region" description="Helical" evidence="8">
    <location>
        <begin position="78"/>
        <end position="97"/>
    </location>
</feature>
<feature type="transmembrane region" description="Helical" evidence="8">
    <location>
        <begin position="103"/>
        <end position="128"/>
    </location>
</feature>
<keyword evidence="7 8" id="KW-0472">Membrane</keyword>
<evidence type="ECO:0000256" key="5">
    <source>
        <dbReference type="ARBA" id="ARBA00022692"/>
    </source>
</evidence>
<keyword evidence="6 8" id="KW-1133">Transmembrane helix</keyword>
<dbReference type="RefSeq" id="WP_206654951.1">
    <property type="nucleotide sequence ID" value="NZ_CP071182.1"/>
</dbReference>
<sequence length="342" mass="38561">MEGQTSLRLSTLYPGYFAVVMATGILSVVSDYVEWLLLSKALFVVSIVLYVFLLVLYGMRIVGFSHAVRADMFDPLRVFGYFTFVAATDILATRLGLSKFVWLVIVLGVIAFIAWCGLLYFIFAMLLFENDKPVEHSVNGSWLITTVATQSLSIVCAIIATHLSILTEPLLFAAYVFWSFGILLYLIFIVLIVYRFFFRPVHREDLTPPYWINMGAMAITAVAGARLAQPGTTTHFLTAVHPFVVAFTVTMWAWGTWWIPLLVIMGLWKYHALKDFRTYDPSLWSIIFPLGMYATSLDLMSSIPGLHFLIHAVKSFVVIALGGWCLVSLAWAVSDLRKVKFF</sequence>
<proteinExistence type="inferred from homology"/>
<protein>
    <submittedName>
        <fullName evidence="9">Tellurite resistance/C4-dicarboxylate transporter family protein</fullName>
    </submittedName>
</protein>
<name>A0A9X7VW31_9BACL</name>
<dbReference type="KEGG" id="afx:JZ786_13505"/>
<evidence type="ECO:0000313" key="10">
    <source>
        <dbReference type="Proteomes" id="UP000663505"/>
    </source>
</evidence>
<feature type="transmembrane region" description="Helical" evidence="8">
    <location>
        <begin position="12"/>
        <end position="29"/>
    </location>
</feature>
<evidence type="ECO:0000256" key="4">
    <source>
        <dbReference type="ARBA" id="ARBA00022475"/>
    </source>
</evidence>
<dbReference type="Proteomes" id="UP000663505">
    <property type="component" value="Chromosome"/>
</dbReference>
<dbReference type="EMBL" id="CP071182">
    <property type="protein sequence ID" value="QSO45582.1"/>
    <property type="molecule type" value="Genomic_DNA"/>
</dbReference>
<evidence type="ECO:0000256" key="6">
    <source>
        <dbReference type="ARBA" id="ARBA00022989"/>
    </source>
</evidence>
<reference evidence="9 10" key="1">
    <citation type="submission" date="2021-02" db="EMBL/GenBank/DDBJ databases">
        <title>Alicyclobacillus curvatus sp. nov. and Alicyclobacillus mengziensis sp. nov., two acidophilic bacteria isolated from acid mine drainage.</title>
        <authorList>
            <person name="Huang Y."/>
        </authorList>
    </citation>
    <scope>NUCLEOTIDE SEQUENCE [LARGE SCALE GENOMIC DNA]</scope>
    <source>
        <strain evidence="9 10">S30H14</strain>
    </source>
</reference>
<keyword evidence="10" id="KW-1185">Reference proteome</keyword>
<dbReference type="InterPro" id="IPR051629">
    <property type="entry name" value="Sulfite_efflux_TDT"/>
</dbReference>
<feature type="transmembrane region" description="Helical" evidence="8">
    <location>
        <begin position="210"/>
        <end position="228"/>
    </location>
</feature>
<accession>A0A9X7VW31</accession>
<feature type="transmembrane region" description="Helical" evidence="8">
    <location>
        <begin position="309"/>
        <end position="333"/>
    </location>
</feature>
<dbReference type="PANTHER" id="PTHR31686:SF1">
    <property type="entry name" value="SULFITE EFFLUX PUMP SSU1"/>
    <property type="match status" value="1"/>
</dbReference>
<dbReference type="GO" id="GO:0005886">
    <property type="term" value="C:plasma membrane"/>
    <property type="evidence" value="ECO:0007669"/>
    <property type="project" value="UniProtKB-SubCell"/>
</dbReference>
<dbReference type="GO" id="GO:0000319">
    <property type="term" value="F:sulfite transmembrane transporter activity"/>
    <property type="evidence" value="ECO:0007669"/>
    <property type="project" value="TreeGrafter"/>
</dbReference>
<evidence type="ECO:0000256" key="1">
    <source>
        <dbReference type="ARBA" id="ARBA00004651"/>
    </source>
</evidence>